<reference evidence="2 3" key="1">
    <citation type="submission" date="2014-04" db="EMBL/GenBank/DDBJ databases">
        <authorList>
            <consortium name="DOE Joint Genome Institute"/>
            <person name="Kuo A."/>
            <person name="Kohler A."/>
            <person name="Nagy L.G."/>
            <person name="Floudas D."/>
            <person name="Copeland A."/>
            <person name="Barry K.W."/>
            <person name="Cichocki N."/>
            <person name="Veneault-Fourrey C."/>
            <person name="LaButti K."/>
            <person name="Lindquist E.A."/>
            <person name="Lipzen A."/>
            <person name="Lundell T."/>
            <person name="Morin E."/>
            <person name="Murat C."/>
            <person name="Sun H."/>
            <person name="Tunlid A."/>
            <person name="Henrissat B."/>
            <person name="Grigoriev I.V."/>
            <person name="Hibbett D.S."/>
            <person name="Martin F."/>
            <person name="Nordberg H.P."/>
            <person name="Cantor M.N."/>
            <person name="Hua S.X."/>
        </authorList>
    </citation>
    <scope>NUCLEOTIDE SEQUENCE [LARGE SCALE GENOMIC DNA]</scope>
    <source>
        <strain evidence="2 3">LaAM-08-1</strain>
    </source>
</reference>
<evidence type="ECO:0000313" key="2">
    <source>
        <dbReference type="EMBL" id="KIJ92977.1"/>
    </source>
</evidence>
<organism evidence="2 3">
    <name type="scientific">Laccaria amethystina LaAM-08-1</name>
    <dbReference type="NCBI Taxonomy" id="1095629"/>
    <lineage>
        <taxon>Eukaryota</taxon>
        <taxon>Fungi</taxon>
        <taxon>Dikarya</taxon>
        <taxon>Basidiomycota</taxon>
        <taxon>Agaricomycotina</taxon>
        <taxon>Agaricomycetes</taxon>
        <taxon>Agaricomycetidae</taxon>
        <taxon>Agaricales</taxon>
        <taxon>Agaricineae</taxon>
        <taxon>Hydnangiaceae</taxon>
        <taxon>Laccaria</taxon>
    </lineage>
</organism>
<feature type="region of interest" description="Disordered" evidence="1">
    <location>
        <begin position="1"/>
        <end position="25"/>
    </location>
</feature>
<gene>
    <name evidence="2" type="ORF">K443DRAFT_414068</name>
</gene>
<evidence type="ECO:0000313" key="3">
    <source>
        <dbReference type="Proteomes" id="UP000054477"/>
    </source>
</evidence>
<dbReference type="HOGENOM" id="CLU_2027104_0_0_1"/>
<accession>A0A0C9X9M4</accession>
<proteinExistence type="predicted"/>
<keyword evidence="3" id="KW-1185">Reference proteome</keyword>
<sequence length="122" mass="13621">MKTPEASLTGMSSAMTGRPRGNQKPKGLDGWALLWFSKMQSLTTTVVEGKTIGQIKTCESARKLLPVKSRPASGVRNYRLNRVVCTRTPDIRPRDRIRNGQDFWYPTFEPYVGGPFALSFVG</sequence>
<evidence type="ECO:0000256" key="1">
    <source>
        <dbReference type="SAM" id="MobiDB-lite"/>
    </source>
</evidence>
<dbReference type="AlphaFoldDB" id="A0A0C9X9M4"/>
<protein>
    <submittedName>
        <fullName evidence="2">Uncharacterized protein</fullName>
    </submittedName>
</protein>
<dbReference type="EMBL" id="KN838872">
    <property type="protein sequence ID" value="KIJ92977.1"/>
    <property type="molecule type" value="Genomic_DNA"/>
</dbReference>
<dbReference type="Proteomes" id="UP000054477">
    <property type="component" value="Unassembled WGS sequence"/>
</dbReference>
<name>A0A0C9X9M4_9AGAR</name>
<reference evidence="3" key="2">
    <citation type="submission" date="2015-01" db="EMBL/GenBank/DDBJ databases">
        <title>Evolutionary Origins and Diversification of the Mycorrhizal Mutualists.</title>
        <authorList>
            <consortium name="DOE Joint Genome Institute"/>
            <consortium name="Mycorrhizal Genomics Consortium"/>
            <person name="Kohler A."/>
            <person name="Kuo A."/>
            <person name="Nagy L.G."/>
            <person name="Floudas D."/>
            <person name="Copeland A."/>
            <person name="Barry K.W."/>
            <person name="Cichocki N."/>
            <person name="Veneault-Fourrey C."/>
            <person name="LaButti K."/>
            <person name="Lindquist E.A."/>
            <person name="Lipzen A."/>
            <person name="Lundell T."/>
            <person name="Morin E."/>
            <person name="Murat C."/>
            <person name="Riley R."/>
            <person name="Ohm R."/>
            <person name="Sun H."/>
            <person name="Tunlid A."/>
            <person name="Henrissat B."/>
            <person name="Grigoriev I.V."/>
            <person name="Hibbett D.S."/>
            <person name="Martin F."/>
        </authorList>
    </citation>
    <scope>NUCLEOTIDE SEQUENCE [LARGE SCALE GENOMIC DNA]</scope>
    <source>
        <strain evidence="3">LaAM-08-1</strain>
    </source>
</reference>